<keyword evidence="2" id="KW-1185">Reference proteome</keyword>
<sequence length="136" mass="15226">MTLPNIDSKACLPEAEKTKALLERIRKKISTGGGAEANAGNAEESSLDSIVANSVSACRDYKQLKQRHVNVSQLLVNKRQTITRTEKRLKELKEIDDIRQKGGTKGGIKYKGKKYGSEEELEEEQRELIKKIEIGK</sequence>
<dbReference type="AlphaFoldDB" id="A0A9W7E4N9"/>
<gene>
    <name evidence="1" type="ORF">TrRE_jg10695</name>
</gene>
<reference evidence="1" key="1">
    <citation type="submission" date="2022-07" db="EMBL/GenBank/DDBJ databases">
        <title>Genome analysis of Parmales, a sister group of diatoms, reveals the evolutionary specialization of diatoms from phago-mixotrophs to photoautotrophs.</title>
        <authorList>
            <person name="Ban H."/>
            <person name="Sato S."/>
            <person name="Yoshikawa S."/>
            <person name="Kazumasa Y."/>
            <person name="Nakamura Y."/>
            <person name="Ichinomiya M."/>
            <person name="Saitoh K."/>
            <person name="Sato N."/>
            <person name="Blanc-Mathieu R."/>
            <person name="Endo H."/>
            <person name="Kuwata A."/>
            <person name="Ogata H."/>
        </authorList>
    </citation>
    <scope>NUCLEOTIDE SEQUENCE</scope>
</reference>
<feature type="non-terminal residue" evidence="1">
    <location>
        <position position="136"/>
    </location>
</feature>
<evidence type="ECO:0000313" key="2">
    <source>
        <dbReference type="Proteomes" id="UP001165082"/>
    </source>
</evidence>
<dbReference type="Proteomes" id="UP001165082">
    <property type="component" value="Unassembled WGS sequence"/>
</dbReference>
<protein>
    <submittedName>
        <fullName evidence="1">Uncharacterized protein</fullName>
    </submittedName>
</protein>
<comment type="caution">
    <text evidence="1">The sequence shown here is derived from an EMBL/GenBank/DDBJ whole genome shotgun (WGS) entry which is preliminary data.</text>
</comment>
<proteinExistence type="predicted"/>
<accession>A0A9W7E4N9</accession>
<organism evidence="1 2">
    <name type="scientific">Triparma retinervis</name>
    <dbReference type="NCBI Taxonomy" id="2557542"/>
    <lineage>
        <taxon>Eukaryota</taxon>
        <taxon>Sar</taxon>
        <taxon>Stramenopiles</taxon>
        <taxon>Ochrophyta</taxon>
        <taxon>Bolidophyceae</taxon>
        <taxon>Parmales</taxon>
        <taxon>Triparmaceae</taxon>
        <taxon>Triparma</taxon>
    </lineage>
</organism>
<evidence type="ECO:0000313" key="1">
    <source>
        <dbReference type="EMBL" id="GMH65987.1"/>
    </source>
</evidence>
<name>A0A9W7E4N9_9STRA</name>
<dbReference type="EMBL" id="BRXZ01002598">
    <property type="protein sequence ID" value="GMH65987.1"/>
    <property type="molecule type" value="Genomic_DNA"/>
</dbReference>